<dbReference type="InterPro" id="IPR036582">
    <property type="entry name" value="Mao_N_sf"/>
</dbReference>
<comment type="caution">
    <text evidence="3">The sequence shown here is derived from an EMBL/GenBank/DDBJ whole genome shotgun (WGS) entry which is preliminary data.</text>
</comment>
<dbReference type="Pfam" id="PF07833">
    <property type="entry name" value="Cu_amine_oxidN1"/>
    <property type="match status" value="1"/>
</dbReference>
<dbReference type="Proteomes" id="UP001589619">
    <property type="component" value="Unassembled WGS sequence"/>
</dbReference>
<evidence type="ECO:0000313" key="3">
    <source>
        <dbReference type="EMBL" id="MFB9751203.1"/>
    </source>
</evidence>
<accession>A0ABV5VSF2</accession>
<dbReference type="SUPFAM" id="SSF49299">
    <property type="entry name" value="PKD domain"/>
    <property type="match status" value="1"/>
</dbReference>
<name>A0ABV5VSF2_9BACL</name>
<feature type="chain" id="PRO_5045729891" evidence="1">
    <location>
        <begin position="29"/>
        <end position="589"/>
    </location>
</feature>
<dbReference type="RefSeq" id="WP_344906183.1">
    <property type="nucleotide sequence ID" value="NZ_BAAAYO010000002.1"/>
</dbReference>
<protein>
    <submittedName>
        <fullName evidence="3">Stalk domain-containing protein</fullName>
    </submittedName>
</protein>
<keyword evidence="1" id="KW-0732">Signal</keyword>
<proteinExistence type="predicted"/>
<evidence type="ECO:0000259" key="2">
    <source>
        <dbReference type="Pfam" id="PF07833"/>
    </source>
</evidence>
<dbReference type="InterPro" id="IPR012854">
    <property type="entry name" value="Cu_amine_oxidase-like_N"/>
</dbReference>
<evidence type="ECO:0000313" key="4">
    <source>
        <dbReference type="Proteomes" id="UP001589619"/>
    </source>
</evidence>
<reference evidence="3 4" key="1">
    <citation type="submission" date="2024-09" db="EMBL/GenBank/DDBJ databases">
        <authorList>
            <person name="Sun Q."/>
            <person name="Mori K."/>
        </authorList>
    </citation>
    <scope>NUCLEOTIDE SEQUENCE [LARGE SCALE GENOMIC DNA]</scope>
    <source>
        <strain evidence="3 4">JCM 12520</strain>
    </source>
</reference>
<gene>
    <name evidence="3" type="ORF">ACFFNY_06430</name>
</gene>
<feature type="signal peptide" evidence="1">
    <location>
        <begin position="1"/>
        <end position="28"/>
    </location>
</feature>
<feature type="domain" description="Copper amine oxidase-like N-terminal" evidence="2">
    <location>
        <begin position="48"/>
        <end position="155"/>
    </location>
</feature>
<evidence type="ECO:0000256" key="1">
    <source>
        <dbReference type="SAM" id="SignalP"/>
    </source>
</evidence>
<dbReference type="SUPFAM" id="SSF55383">
    <property type="entry name" value="Copper amine oxidase, domain N"/>
    <property type="match status" value="1"/>
</dbReference>
<dbReference type="Gene3D" id="3.30.457.10">
    <property type="entry name" value="Copper amine oxidase-like, N-terminal domain"/>
    <property type="match status" value="1"/>
</dbReference>
<sequence>MTGRKARRWVGLALLCALMLATVVPAWGAGVSTSTMDIWLSLDEPTAYVDGKKETLETPGVLKDGKDRFVPIKYLGDKMGIDVKYNAKTKRVEIGTPRAKIEVDSDNKAVYINGVYIVFDTVARLFNDKLMVKESWLFDFFGAKYTFNAEQKRLEITYVKRPPSRVNEQGKSRPIARFTFGKPTYKIGEPVQYIDLSYSPDAEGLVYEWDGKEEAFFTAGKHLVTLKVKDGHGLVSDKYTRYVEVANDVMYKSPMDFKLHTYPLQSLIKTNWTEVYAYFNDLPAFEKRVTEKRDRKLLVSDSPETFDAKGILYADKVNGKARLYADHMNGMDETVQFVIMATNPGTKPVTIKTTNKGEVYPSIYANLIGHEASVEFLLQEPHAEELVIPPGQSRVYVQMPDFLPGQGVNVIYDVETDGIIEFSFMAMDAVIESPISTYPLLYKMLPNDQHIRGTFDVTEKRWDIDASSFTKSTRLIFGDNEYDVWQAGVDPTRQQMTVYDDGNYGVVYKIHSDKPRKMAILLQARGGPFKGPLKINGEFVLAPPSGVITAFETVQILARTTGNEPSLDIEFTPPAGSAFPMNLIFYPLD</sequence>
<dbReference type="EMBL" id="JBHMAG010000004">
    <property type="protein sequence ID" value="MFB9751203.1"/>
    <property type="molecule type" value="Genomic_DNA"/>
</dbReference>
<organism evidence="3 4">
    <name type="scientific">Paenibacillus hodogayensis</name>
    <dbReference type="NCBI Taxonomy" id="279208"/>
    <lineage>
        <taxon>Bacteria</taxon>
        <taxon>Bacillati</taxon>
        <taxon>Bacillota</taxon>
        <taxon>Bacilli</taxon>
        <taxon>Bacillales</taxon>
        <taxon>Paenibacillaceae</taxon>
        <taxon>Paenibacillus</taxon>
    </lineage>
</organism>
<dbReference type="InterPro" id="IPR035986">
    <property type="entry name" value="PKD_dom_sf"/>
</dbReference>
<keyword evidence="4" id="KW-1185">Reference proteome</keyword>